<evidence type="ECO:0000256" key="2">
    <source>
        <dbReference type="SAM" id="SignalP"/>
    </source>
</evidence>
<feature type="chain" id="PRO_5042924903" description="DUF4382 domain-containing protein" evidence="2">
    <location>
        <begin position="21"/>
        <end position="452"/>
    </location>
</feature>
<feature type="compositionally biased region" description="Acidic residues" evidence="1">
    <location>
        <begin position="436"/>
        <end position="452"/>
    </location>
</feature>
<gene>
    <name evidence="4" type="ORF">MARGE09_P0426</name>
</gene>
<reference evidence="4 5" key="1">
    <citation type="journal article" date="2022" name="IScience">
        <title>An ultrasensitive nanofiber-based assay for enzymatic hydrolysis and deep-sea microbial degradation of cellulose.</title>
        <authorList>
            <person name="Tsudome M."/>
            <person name="Tachioka M."/>
            <person name="Miyazaki M."/>
            <person name="Uchimura K."/>
            <person name="Tsuda M."/>
            <person name="Takaki Y."/>
            <person name="Deguchi S."/>
        </authorList>
    </citation>
    <scope>NUCLEOTIDE SEQUENCE [LARGE SCALE GENOMIC DNA]</scope>
    <source>
        <strain evidence="4 5">GE09</strain>
    </source>
</reference>
<feature type="compositionally biased region" description="Basic and acidic residues" evidence="1">
    <location>
        <begin position="389"/>
        <end position="407"/>
    </location>
</feature>
<dbReference type="AlphaFoldDB" id="A0AAN2BIS6"/>
<dbReference type="EMBL" id="AP023086">
    <property type="protein sequence ID" value="BCD96227.1"/>
    <property type="molecule type" value="Genomic_DNA"/>
</dbReference>
<keyword evidence="5" id="KW-1185">Reference proteome</keyword>
<evidence type="ECO:0000313" key="5">
    <source>
        <dbReference type="Proteomes" id="UP001320119"/>
    </source>
</evidence>
<feature type="compositionally biased region" description="Basic and acidic residues" evidence="1">
    <location>
        <begin position="417"/>
        <end position="435"/>
    </location>
</feature>
<feature type="region of interest" description="Disordered" evidence="1">
    <location>
        <begin position="331"/>
        <end position="353"/>
    </location>
</feature>
<dbReference type="Pfam" id="PF14321">
    <property type="entry name" value="DUF4382"/>
    <property type="match status" value="1"/>
</dbReference>
<name>A0AAN2BIS6_9GAMM</name>
<proteinExistence type="predicted"/>
<sequence>MFLKKALAASILTTPILILSGCGGGTDASASNENKTAALTVALTDGPVDSAVAVVVEITGLAIKPAEGDVIEVTFDSPRSINLLELQGSAATDLINELALEPGEYDWVRVNINAVEDGVMDSYIEFEDGTSVELDMPGDAQGGLKIARHFTLIEGEEGVFTIDFDLRKSLFHRKDRPSTERSTTMLRPSLRMVPNHRAGHLRGDLDAMLVADLCAESATSLGAVYVFGGADATLADVNGSETDPVASALVKINDEGEYHYHIGFLEAGDYSVAYTCDAASDNPDEVNELTFATLDPISIEAREERKSHFNMDAPRREWNSRICDIAEETPEMPAAPSEEDASTEAPASDDTTANKSRLSYQHLMNWCASEDHQWIPRPGKYTDEIPAEITDREYPEIDKEYPAHEEGEAPYWPTRPIDGEWDKERPGTDDAKRDESEEEAEQDEDTTETTEA</sequence>
<feature type="region of interest" description="Disordered" evidence="1">
    <location>
        <begin position="387"/>
        <end position="452"/>
    </location>
</feature>
<evidence type="ECO:0000313" key="4">
    <source>
        <dbReference type="EMBL" id="BCD96227.1"/>
    </source>
</evidence>
<protein>
    <recommendedName>
        <fullName evidence="3">DUF4382 domain-containing protein</fullName>
    </recommendedName>
</protein>
<accession>A0AAN2BIS6</accession>
<dbReference type="KEGG" id="marq:MARGE09_P0426"/>
<evidence type="ECO:0000259" key="3">
    <source>
        <dbReference type="Pfam" id="PF14321"/>
    </source>
</evidence>
<dbReference type="PROSITE" id="PS51257">
    <property type="entry name" value="PROKAR_LIPOPROTEIN"/>
    <property type="match status" value="1"/>
</dbReference>
<dbReference type="InterPro" id="IPR025491">
    <property type="entry name" value="DUF4382"/>
</dbReference>
<keyword evidence="2" id="KW-0732">Signal</keyword>
<evidence type="ECO:0000256" key="1">
    <source>
        <dbReference type="SAM" id="MobiDB-lite"/>
    </source>
</evidence>
<organism evidence="4 5">
    <name type="scientific">Marinagarivorans cellulosilyticus</name>
    <dbReference type="NCBI Taxonomy" id="2721545"/>
    <lineage>
        <taxon>Bacteria</taxon>
        <taxon>Pseudomonadati</taxon>
        <taxon>Pseudomonadota</taxon>
        <taxon>Gammaproteobacteria</taxon>
        <taxon>Cellvibrionales</taxon>
        <taxon>Cellvibrionaceae</taxon>
        <taxon>Marinagarivorans</taxon>
    </lineage>
</organism>
<feature type="signal peptide" evidence="2">
    <location>
        <begin position="1"/>
        <end position="20"/>
    </location>
</feature>
<dbReference type="Proteomes" id="UP001320119">
    <property type="component" value="Chromosome"/>
</dbReference>
<dbReference type="RefSeq" id="WP_236985733.1">
    <property type="nucleotide sequence ID" value="NZ_AP023086.1"/>
</dbReference>
<feature type="domain" description="DUF4382" evidence="3">
    <location>
        <begin position="36"/>
        <end position="172"/>
    </location>
</feature>